<sequence length="733" mass="82075">MPDETAELLLRENEPAIPAVKVPALPSVKDSGLPAVKDGLEILCGPLLNYKGMQIVGSKVPIWHGSVLIVAKPGSSSPSLNLQYIGVQSRTSQSGFPLPNDLGERDNVREGSTPNPPDPYHASEVSGVKLYSDPVKAFWRFSIDLALQDHEARWQYTLTNIESSGSEPGTLHSRTFFVPSAFQSMRIMFHSCNGFSAGTDEDEWSGPALWNDALRIHAQNPFHAMIGGGDQIYNDGVRVEGPLKAWTDIGNPKKRKAFPFDEELRAACDAFYFSNYVNWFSKEPFRSANSQIPQINIWDDHDTIDGYGSYANNFMRCNVFRGIGSISYKYYCLFQLHIPPPTTQKQQYRTFDDEFENTGMPCETFILEHQSEDSSFIIGERPGPYFLEHSRSIYMRLGPSLAFLGVDARTERTRYRVNYPETYDLIFERVRRELSFEGSNCKITHLLLLLGIPIAYPRLNWLENFLTSPVIGPIRFLSKRFGVAGGFFNLFDGQVEILDDLDDHYTARRHRQERKDLMLRLQSLAQDHNVRITILGGDVHLAALGRFYTKPELGLPVEHDHRYMANVISSAIINKPPPQAIADFLARRNKVHHLDHNTHETLMEMFDKGPGGSNRGSRLMMPSRNYAVISVNPLDSVGFNRANGHGVDRGNEPSSIAPQVKRTAKKGHLPLHHGEEGAGTEHPAANGMGEGTLPGGLDVTFRVEVDHRDRTGRTEGYGFSSKSRASTIVGEIT</sequence>
<dbReference type="AlphaFoldDB" id="A0A8H3FZY7"/>
<evidence type="ECO:0000259" key="2">
    <source>
        <dbReference type="Pfam" id="PF19050"/>
    </source>
</evidence>
<feature type="domain" description="PhoD-like phosphatase" evidence="2">
    <location>
        <begin position="397"/>
        <end position="466"/>
    </location>
</feature>
<organism evidence="3 4">
    <name type="scientific">Imshaugia aleurites</name>
    <dbReference type="NCBI Taxonomy" id="172621"/>
    <lineage>
        <taxon>Eukaryota</taxon>
        <taxon>Fungi</taxon>
        <taxon>Dikarya</taxon>
        <taxon>Ascomycota</taxon>
        <taxon>Pezizomycotina</taxon>
        <taxon>Lecanoromycetes</taxon>
        <taxon>OSLEUM clade</taxon>
        <taxon>Lecanoromycetidae</taxon>
        <taxon>Lecanorales</taxon>
        <taxon>Lecanorineae</taxon>
        <taxon>Parmeliaceae</taxon>
        <taxon>Imshaugia</taxon>
    </lineage>
</organism>
<dbReference type="PANTHER" id="PTHR46689">
    <property type="entry name" value="MEMBRANE PROTEIN, PUTATIVE-RELATED"/>
    <property type="match status" value="1"/>
</dbReference>
<evidence type="ECO:0000256" key="1">
    <source>
        <dbReference type="SAM" id="MobiDB-lite"/>
    </source>
</evidence>
<dbReference type="EMBL" id="CAJPDT010000074">
    <property type="protein sequence ID" value="CAF9934039.1"/>
    <property type="molecule type" value="Genomic_DNA"/>
</dbReference>
<dbReference type="Gene3D" id="3.60.21.70">
    <property type="entry name" value="PhoD-like phosphatase"/>
    <property type="match status" value="1"/>
</dbReference>
<feature type="domain" description="PhoD-like phosphatase" evidence="2">
    <location>
        <begin position="481"/>
        <end position="635"/>
    </location>
</feature>
<dbReference type="InterPro" id="IPR038607">
    <property type="entry name" value="PhoD-like_sf"/>
</dbReference>
<dbReference type="Proteomes" id="UP000664534">
    <property type="component" value="Unassembled WGS sequence"/>
</dbReference>
<dbReference type="InterPro" id="IPR018946">
    <property type="entry name" value="PhoD-like_MPP"/>
</dbReference>
<dbReference type="OrthoDB" id="9999821at2759"/>
<name>A0A8H3FZY7_9LECA</name>
<dbReference type="Pfam" id="PF19050">
    <property type="entry name" value="PhoD_2"/>
    <property type="match status" value="3"/>
</dbReference>
<proteinExistence type="predicted"/>
<dbReference type="PANTHER" id="PTHR46689:SF3">
    <property type="entry name" value="PHOD-LIKE PHOSPHATASE DOMAIN-CONTAINING PROTEIN"/>
    <property type="match status" value="1"/>
</dbReference>
<evidence type="ECO:0000313" key="4">
    <source>
        <dbReference type="Proteomes" id="UP000664534"/>
    </source>
</evidence>
<feature type="region of interest" description="Disordered" evidence="1">
    <location>
        <begin position="91"/>
        <end position="121"/>
    </location>
</feature>
<dbReference type="CDD" id="cd07389">
    <property type="entry name" value="MPP_PhoD"/>
    <property type="match status" value="1"/>
</dbReference>
<feature type="region of interest" description="Disordered" evidence="1">
    <location>
        <begin position="712"/>
        <end position="733"/>
    </location>
</feature>
<accession>A0A8H3FZY7</accession>
<dbReference type="SUPFAM" id="SSF56300">
    <property type="entry name" value="Metallo-dependent phosphatases"/>
    <property type="match status" value="1"/>
</dbReference>
<reference evidence="3" key="1">
    <citation type="submission" date="2021-03" db="EMBL/GenBank/DDBJ databases">
        <authorList>
            <person name="Tagirdzhanova G."/>
        </authorList>
    </citation>
    <scope>NUCLEOTIDE SEQUENCE</scope>
</reference>
<comment type="caution">
    <text evidence="3">The sequence shown here is derived from an EMBL/GenBank/DDBJ whole genome shotgun (WGS) entry which is preliminary data.</text>
</comment>
<dbReference type="GO" id="GO:0016020">
    <property type="term" value="C:membrane"/>
    <property type="evidence" value="ECO:0007669"/>
    <property type="project" value="TreeGrafter"/>
</dbReference>
<dbReference type="InterPro" id="IPR043904">
    <property type="entry name" value="PhoD_2-like"/>
</dbReference>
<keyword evidence="4" id="KW-1185">Reference proteome</keyword>
<evidence type="ECO:0000313" key="3">
    <source>
        <dbReference type="EMBL" id="CAF9934039.1"/>
    </source>
</evidence>
<feature type="domain" description="PhoD-like phosphatase" evidence="2">
    <location>
        <begin position="176"/>
        <end position="338"/>
    </location>
</feature>
<gene>
    <name evidence="3" type="ORF">IMSHALPRED_009568</name>
</gene>
<protein>
    <recommendedName>
        <fullName evidence="2">PhoD-like phosphatase domain-containing protein</fullName>
    </recommendedName>
</protein>
<dbReference type="InterPro" id="IPR029052">
    <property type="entry name" value="Metallo-depent_PP-like"/>
</dbReference>